<reference evidence="6 7" key="1">
    <citation type="submission" date="2019-09" db="EMBL/GenBank/DDBJ databases">
        <title>Bird 10,000 Genomes (B10K) Project - Family phase.</title>
        <authorList>
            <person name="Zhang G."/>
        </authorList>
    </citation>
    <scope>NUCLEOTIDE SEQUENCE [LARGE SCALE GENOMIC DNA]</scope>
    <source>
        <strain evidence="6">B10K-MSB-42743</strain>
        <tissue evidence="6">Heart</tissue>
    </source>
</reference>
<dbReference type="InterPro" id="IPR045119">
    <property type="entry name" value="SUN1-5"/>
</dbReference>
<dbReference type="PANTHER" id="PTHR12911:SF24">
    <property type="entry name" value="SUN DOMAIN-CONTAINING PROTEIN 3"/>
    <property type="match status" value="1"/>
</dbReference>
<evidence type="ECO:0000313" key="6">
    <source>
        <dbReference type="EMBL" id="NWI14124.1"/>
    </source>
</evidence>
<evidence type="ECO:0000256" key="4">
    <source>
        <dbReference type="ARBA" id="ARBA00023136"/>
    </source>
</evidence>
<dbReference type="GO" id="GO:0034993">
    <property type="term" value="C:meiotic nuclear membrane microtubule tethering complex"/>
    <property type="evidence" value="ECO:0007669"/>
    <property type="project" value="TreeGrafter"/>
</dbReference>
<evidence type="ECO:0000256" key="2">
    <source>
        <dbReference type="ARBA" id="ARBA00022692"/>
    </source>
</evidence>
<dbReference type="InterPro" id="IPR012919">
    <property type="entry name" value="SUN_dom"/>
</dbReference>
<feature type="non-terminal residue" evidence="6">
    <location>
        <position position="157"/>
    </location>
</feature>
<dbReference type="Pfam" id="PF07738">
    <property type="entry name" value="Sad1_UNC"/>
    <property type="match status" value="1"/>
</dbReference>
<comment type="subcellular location">
    <subcellularLocation>
        <location evidence="1">Nucleus inner membrane</location>
    </subcellularLocation>
</comment>
<dbReference type="PROSITE" id="PS51469">
    <property type="entry name" value="SUN"/>
    <property type="match status" value="1"/>
</dbReference>
<keyword evidence="2" id="KW-0812">Transmembrane</keyword>
<dbReference type="Proteomes" id="UP000545332">
    <property type="component" value="Unassembled WGS sequence"/>
</dbReference>
<accession>A0A7K4KCQ9</accession>
<comment type="caution">
    <text evidence="6">The sequence shown here is derived from an EMBL/GenBank/DDBJ whole genome shotgun (WGS) entry which is preliminary data.</text>
</comment>
<protein>
    <submittedName>
        <fullName evidence="6">SUN3 protein</fullName>
    </submittedName>
</protein>
<organism evidence="6 7">
    <name type="scientific">Crypturellus soui</name>
    <dbReference type="NCBI Taxonomy" id="458187"/>
    <lineage>
        <taxon>Eukaryota</taxon>
        <taxon>Metazoa</taxon>
        <taxon>Chordata</taxon>
        <taxon>Craniata</taxon>
        <taxon>Vertebrata</taxon>
        <taxon>Euteleostomi</taxon>
        <taxon>Archelosauria</taxon>
        <taxon>Archosauria</taxon>
        <taxon>Dinosauria</taxon>
        <taxon>Saurischia</taxon>
        <taxon>Theropoda</taxon>
        <taxon>Coelurosauria</taxon>
        <taxon>Aves</taxon>
        <taxon>Palaeognathae</taxon>
        <taxon>Tinamiformes</taxon>
        <taxon>Tinamidae</taxon>
        <taxon>Crypturellus</taxon>
    </lineage>
</organism>
<feature type="domain" description="SUN" evidence="5">
    <location>
        <begin position="1"/>
        <end position="155"/>
    </location>
</feature>
<dbReference type="OrthoDB" id="342281at2759"/>
<gene>
    <name evidence="6" type="primary">Sun3_1</name>
    <name evidence="6" type="ORF">CRYSOU_R02873</name>
</gene>
<dbReference type="AlphaFoldDB" id="A0A7K4KCQ9"/>
<keyword evidence="7" id="KW-1185">Reference proteome</keyword>
<dbReference type="EMBL" id="VWPX01009198">
    <property type="protein sequence ID" value="NWI14124.1"/>
    <property type="molecule type" value="Genomic_DNA"/>
</dbReference>
<sequence length="157" mass="17788">TVEHTKTSQSYAGNWICQNFGLFCTANPPDIILQPDLAPGKCWAFPGLQGQVVIRLPARIWPRAVTVQHVSKTLSPGNDMSTSPKDISISGLDDEGVEIELGTFLFDIEKEPKQFFVLKKELHKEFQYIKVNILSNWGNQEYTCLYHLKLHSKKRTA</sequence>
<dbReference type="GO" id="GO:0005637">
    <property type="term" value="C:nuclear inner membrane"/>
    <property type="evidence" value="ECO:0007669"/>
    <property type="project" value="UniProtKB-SubCell"/>
</dbReference>
<dbReference type="GO" id="GO:0043495">
    <property type="term" value="F:protein-membrane adaptor activity"/>
    <property type="evidence" value="ECO:0007669"/>
    <property type="project" value="TreeGrafter"/>
</dbReference>
<keyword evidence="4" id="KW-0472">Membrane</keyword>
<proteinExistence type="predicted"/>
<keyword evidence="3" id="KW-1133">Transmembrane helix</keyword>
<feature type="non-terminal residue" evidence="6">
    <location>
        <position position="1"/>
    </location>
</feature>
<evidence type="ECO:0000256" key="3">
    <source>
        <dbReference type="ARBA" id="ARBA00022989"/>
    </source>
</evidence>
<dbReference type="Gene3D" id="2.60.120.260">
    <property type="entry name" value="Galactose-binding domain-like"/>
    <property type="match status" value="1"/>
</dbReference>
<evidence type="ECO:0000313" key="7">
    <source>
        <dbReference type="Proteomes" id="UP000545332"/>
    </source>
</evidence>
<evidence type="ECO:0000256" key="1">
    <source>
        <dbReference type="ARBA" id="ARBA00004540"/>
    </source>
</evidence>
<evidence type="ECO:0000259" key="5">
    <source>
        <dbReference type="PROSITE" id="PS51469"/>
    </source>
</evidence>
<name>A0A7K4KCQ9_9AVES</name>
<dbReference type="PANTHER" id="PTHR12911">
    <property type="entry name" value="SAD1/UNC-84-LIKE PROTEIN-RELATED"/>
    <property type="match status" value="1"/>
</dbReference>